<feature type="transmembrane region" description="Helical" evidence="1">
    <location>
        <begin position="7"/>
        <end position="25"/>
    </location>
</feature>
<evidence type="ECO:0000256" key="1">
    <source>
        <dbReference type="SAM" id="Phobius"/>
    </source>
</evidence>
<name>A0A7J3SJW5_9CREN</name>
<organism evidence="2">
    <name type="scientific">Fervidicoccus fontis</name>
    <dbReference type="NCBI Taxonomy" id="683846"/>
    <lineage>
        <taxon>Archaea</taxon>
        <taxon>Thermoproteota</taxon>
        <taxon>Thermoprotei</taxon>
        <taxon>Fervidicoccales</taxon>
        <taxon>Fervidicoccaceae</taxon>
        <taxon>Fervidicoccus</taxon>
    </lineage>
</organism>
<feature type="transmembrane region" description="Helical" evidence="1">
    <location>
        <begin position="179"/>
        <end position="198"/>
    </location>
</feature>
<gene>
    <name evidence="2" type="ORF">ENW83_01520</name>
</gene>
<evidence type="ECO:0000313" key="2">
    <source>
        <dbReference type="EMBL" id="HGZ59874.1"/>
    </source>
</evidence>
<comment type="caution">
    <text evidence="2">The sequence shown here is derived from an EMBL/GenBank/DDBJ whole genome shotgun (WGS) entry which is preliminary data.</text>
</comment>
<proteinExistence type="predicted"/>
<protein>
    <submittedName>
        <fullName evidence="2">Uncharacterized protein</fullName>
    </submittedName>
</protein>
<accession>A0A7J3SJW5</accession>
<sequence>MDIYRGFGLTLMVASIVVAAFTYFLVGLIPIAALFVGLSVVGASMLLTPSYPDMSKGMSFLLFSWLDSVSAFLEAFRLGSHSLFIAQGNYAYVLISSKEISKPQFDPAATPIIWEKDAPILIFKSPINKEMLEEGSICALGESIITDQLDLADRVECYEDRGVVSLGIFSPHIKDPRRAITAFGGTYGLIIGSIAALLKGRSKVEYVEEGGGYLLVKVKTD</sequence>
<keyword evidence="1" id="KW-0472">Membrane</keyword>
<dbReference type="EMBL" id="DTLS01000042">
    <property type="protein sequence ID" value="HGZ59874.1"/>
    <property type="molecule type" value="Genomic_DNA"/>
</dbReference>
<dbReference type="AlphaFoldDB" id="A0A7J3SJW5"/>
<keyword evidence="1" id="KW-1133">Transmembrane helix</keyword>
<reference evidence="2" key="1">
    <citation type="journal article" date="2020" name="mSystems">
        <title>Genome- and Community-Level Interaction Insights into Carbon Utilization and Element Cycling Functions of Hydrothermarchaeota in Hydrothermal Sediment.</title>
        <authorList>
            <person name="Zhou Z."/>
            <person name="Liu Y."/>
            <person name="Xu W."/>
            <person name="Pan J."/>
            <person name="Luo Z.H."/>
            <person name="Li M."/>
        </authorList>
    </citation>
    <scope>NUCLEOTIDE SEQUENCE [LARGE SCALE GENOMIC DNA]</scope>
    <source>
        <strain evidence="2">SpSt-885</strain>
    </source>
</reference>
<keyword evidence="1" id="KW-0812">Transmembrane</keyword>